<keyword evidence="5" id="KW-0175">Coiled coil</keyword>
<evidence type="ECO:0000313" key="6">
    <source>
        <dbReference type="EMBL" id="ORX41649.1"/>
    </source>
</evidence>
<keyword evidence="7" id="KW-1185">Reference proteome</keyword>
<keyword evidence="4" id="KW-0539">Nucleus</keyword>
<evidence type="ECO:0000256" key="4">
    <source>
        <dbReference type="ARBA" id="ARBA00023242"/>
    </source>
</evidence>
<feature type="coiled-coil region" evidence="5">
    <location>
        <begin position="141"/>
        <end position="171"/>
    </location>
</feature>
<evidence type="ECO:0000313" key="7">
    <source>
        <dbReference type="Proteomes" id="UP000193719"/>
    </source>
</evidence>
<protein>
    <submittedName>
        <fullName evidence="6">Uncharacterized protein</fullName>
    </submittedName>
</protein>
<sequence length="253" mass="29605">MTIKYIKDNEIDNISNLKVKENNLNIQYNSDFISNSQIDLKITNYSIYIYESQILLWYDSKKKGILIEAEDLVFHALSSSDNNAEREGNFPYLYLQILLNEQSMNNLSEVEIPELEEFKNAIDAIEIYILTPEYKNLEILYDEIANLLNNFDSKIQKLNNLVEENNNDENEKVFNKNNFGDILIELSTKDSLNPKEWYFGDVPFEDIQLTAEGQTISDRLEKMLENDINFEGIDIEKKELDSEEGQFDNAEEY</sequence>
<dbReference type="InterPro" id="IPR011993">
    <property type="entry name" value="PH-like_dom_sf"/>
</dbReference>
<evidence type="ECO:0000256" key="3">
    <source>
        <dbReference type="ARBA" id="ARBA00022490"/>
    </source>
</evidence>
<proteinExistence type="predicted"/>
<evidence type="ECO:0000256" key="2">
    <source>
        <dbReference type="ARBA" id="ARBA00004496"/>
    </source>
</evidence>
<dbReference type="Pfam" id="PF03517">
    <property type="entry name" value="Voldacs"/>
    <property type="match status" value="1"/>
</dbReference>
<reference evidence="6 7" key="2">
    <citation type="submission" date="2016-08" db="EMBL/GenBank/DDBJ databases">
        <title>Pervasive Adenine N6-methylation of Active Genes in Fungi.</title>
        <authorList>
            <consortium name="DOE Joint Genome Institute"/>
            <person name="Mondo S.J."/>
            <person name="Dannebaum R.O."/>
            <person name="Kuo R.C."/>
            <person name="Labutti K."/>
            <person name="Haridas S."/>
            <person name="Kuo A."/>
            <person name="Salamov A."/>
            <person name="Ahrendt S.R."/>
            <person name="Lipzen A."/>
            <person name="Sullivan W."/>
            <person name="Andreopoulos W.B."/>
            <person name="Clum A."/>
            <person name="Lindquist E."/>
            <person name="Daum C."/>
            <person name="Ramamoorthy G.K."/>
            <person name="Gryganskyi A."/>
            <person name="Culley D."/>
            <person name="Magnuson J.K."/>
            <person name="James T.Y."/>
            <person name="O'Malley M.A."/>
            <person name="Stajich J.E."/>
            <person name="Spatafora J.W."/>
            <person name="Visel A."/>
            <person name="Grigoriev I.V."/>
        </authorList>
    </citation>
    <scope>NUCLEOTIDE SEQUENCE [LARGE SCALE GENOMIC DNA]</scope>
    <source>
        <strain evidence="7">finn</strain>
    </source>
</reference>
<dbReference type="Gene3D" id="2.30.29.30">
    <property type="entry name" value="Pleckstrin-homology domain (PH domain)/Phosphotyrosine-binding domain (PTB)"/>
    <property type="match status" value="1"/>
</dbReference>
<dbReference type="Proteomes" id="UP000193719">
    <property type="component" value="Unassembled WGS sequence"/>
</dbReference>
<accession>A0A1Y1UUE7</accession>
<comment type="subcellular location">
    <subcellularLocation>
        <location evidence="2">Cytoplasm</location>
    </subcellularLocation>
    <subcellularLocation>
        <location evidence="1">Nucleus</location>
    </subcellularLocation>
</comment>
<gene>
    <name evidence="6" type="ORF">BCR36DRAFT_416642</name>
</gene>
<organism evidence="6 7">
    <name type="scientific">Piromyces finnis</name>
    <dbReference type="NCBI Taxonomy" id="1754191"/>
    <lineage>
        <taxon>Eukaryota</taxon>
        <taxon>Fungi</taxon>
        <taxon>Fungi incertae sedis</taxon>
        <taxon>Chytridiomycota</taxon>
        <taxon>Chytridiomycota incertae sedis</taxon>
        <taxon>Neocallimastigomycetes</taxon>
        <taxon>Neocallimastigales</taxon>
        <taxon>Neocallimastigaceae</taxon>
        <taxon>Piromyces</taxon>
    </lineage>
</organism>
<reference evidence="6 7" key="1">
    <citation type="submission" date="2016-08" db="EMBL/GenBank/DDBJ databases">
        <title>Genomes of anaerobic fungi encode conserved fungal cellulosomes for biomass hydrolysis.</title>
        <authorList>
            <consortium name="DOE Joint Genome Institute"/>
            <person name="Haitjema C.H."/>
            <person name="Gilmore S.P."/>
            <person name="Henske J.K."/>
            <person name="Solomon K.V."/>
            <person name="De Groot R."/>
            <person name="Kuo A."/>
            <person name="Mondo S.J."/>
            <person name="Salamov A.A."/>
            <person name="Labutti K."/>
            <person name="Zhao Z."/>
            <person name="Chiniquy J."/>
            <person name="Barry K."/>
            <person name="Brewer H.M."/>
            <person name="Purvine S.O."/>
            <person name="Wright A.T."/>
            <person name="Boxma B."/>
            <person name="Van Alen T."/>
            <person name="Hackstein J.H."/>
            <person name="Baker S.E."/>
            <person name="Grigoriev I.V."/>
            <person name="O'Malley M.A."/>
        </authorList>
    </citation>
    <scope>NUCLEOTIDE SEQUENCE [LARGE SCALE GENOMIC DNA]</scope>
    <source>
        <strain evidence="7">finn</strain>
    </source>
</reference>
<dbReference type="GO" id="GO:0005634">
    <property type="term" value="C:nucleus"/>
    <property type="evidence" value="ECO:0007669"/>
    <property type="project" value="UniProtKB-SubCell"/>
</dbReference>
<dbReference type="OrthoDB" id="2135584at2759"/>
<evidence type="ECO:0000256" key="1">
    <source>
        <dbReference type="ARBA" id="ARBA00004123"/>
    </source>
</evidence>
<comment type="caution">
    <text evidence="6">The sequence shown here is derived from an EMBL/GenBank/DDBJ whole genome shotgun (WGS) entry which is preliminary data.</text>
</comment>
<dbReference type="EMBL" id="MCFH01000081">
    <property type="protein sequence ID" value="ORX41649.1"/>
    <property type="molecule type" value="Genomic_DNA"/>
</dbReference>
<dbReference type="AlphaFoldDB" id="A0A1Y1UUE7"/>
<dbReference type="InterPro" id="IPR039924">
    <property type="entry name" value="ICln/Lot5/Saf5"/>
</dbReference>
<evidence type="ECO:0000256" key="5">
    <source>
        <dbReference type="SAM" id="Coils"/>
    </source>
</evidence>
<dbReference type="GO" id="GO:0005737">
    <property type="term" value="C:cytoplasm"/>
    <property type="evidence" value="ECO:0007669"/>
    <property type="project" value="UniProtKB-SubCell"/>
</dbReference>
<keyword evidence="3" id="KW-0963">Cytoplasm</keyword>
<name>A0A1Y1UUE7_9FUNG</name>